<name>A0A2X3KKR0_ECOLX</name>
<gene>
    <name evidence="1" type="ORF">NCTC8009_07100</name>
</gene>
<dbReference type="AlphaFoldDB" id="A0A2X3KKR0"/>
<reference evidence="1 2" key="1">
    <citation type="submission" date="2018-06" db="EMBL/GenBank/DDBJ databases">
        <authorList>
            <consortium name="Pathogen Informatics"/>
            <person name="Doyle S."/>
        </authorList>
    </citation>
    <scope>NUCLEOTIDE SEQUENCE [LARGE SCALE GENOMIC DNA]</scope>
    <source>
        <strain evidence="1 2">NCTC8009</strain>
    </source>
</reference>
<dbReference type="Proteomes" id="UP000250991">
    <property type="component" value="Unassembled WGS sequence"/>
</dbReference>
<proteinExistence type="predicted"/>
<sequence length="85" mass="10149">MFGAKIEHLLSFWNAANHRTGYRTAFHDQVENFRRFMRCRRRTNQRHGAITLQQGGKIVEIMWRSYCIQNEIETLQMSRHLIGIA</sequence>
<evidence type="ECO:0000313" key="2">
    <source>
        <dbReference type="Proteomes" id="UP000250991"/>
    </source>
</evidence>
<dbReference type="EMBL" id="UARW01000010">
    <property type="protein sequence ID" value="SQD06505.1"/>
    <property type="molecule type" value="Genomic_DNA"/>
</dbReference>
<accession>A0A2X3KKR0</accession>
<evidence type="ECO:0000313" key="1">
    <source>
        <dbReference type="EMBL" id="SQD06505.1"/>
    </source>
</evidence>
<organism evidence="1 2">
    <name type="scientific">Escherichia coli</name>
    <dbReference type="NCBI Taxonomy" id="562"/>
    <lineage>
        <taxon>Bacteria</taxon>
        <taxon>Pseudomonadati</taxon>
        <taxon>Pseudomonadota</taxon>
        <taxon>Gammaproteobacteria</taxon>
        <taxon>Enterobacterales</taxon>
        <taxon>Enterobacteriaceae</taxon>
        <taxon>Escherichia</taxon>
    </lineage>
</organism>
<protein>
    <submittedName>
        <fullName evidence="1">Uncharacterized protein</fullName>
    </submittedName>
</protein>